<gene>
    <name evidence="4" type="ORF">GCM10007094_01720</name>
</gene>
<keyword evidence="1 4" id="KW-0489">Methyltransferase</keyword>
<dbReference type="Proteomes" id="UP000637980">
    <property type="component" value="Unassembled WGS sequence"/>
</dbReference>
<dbReference type="CDD" id="cd02440">
    <property type="entry name" value="AdoMet_MTases"/>
    <property type="match status" value="1"/>
</dbReference>
<dbReference type="InterPro" id="IPR029063">
    <property type="entry name" value="SAM-dependent_MTases_sf"/>
</dbReference>
<sequence length="235" mass="26277">MSMDEIERRKQLHARLDKMENASEGSWEGRKGWFEQVYTSAHGDTGEIPWAELEPKAPLVEWLAANKGVGRTALDVGCGLGDNANAFHEAGWKTSAFDVAPTAIEWAQKRFPSGDIEFRCADLFNPPQDWIGKFDLVYECYTLQSICTEMRGDLVAPLKSLVAPGGTLIILARYSESAGESSGPPWPLVDTEIAQYCDDGFEEAVRKTFLQHKEDGRKIPHIWLELKRSMAVVED</sequence>
<dbReference type="PANTHER" id="PTHR43464">
    <property type="entry name" value="METHYLTRANSFERASE"/>
    <property type="match status" value="1"/>
</dbReference>
<dbReference type="SUPFAM" id="SSF53335">
    <property type="entry name" value="S-adenosyl-L-methionine-dependent methyltransferases"/>
    <property type="match status" value="1"/>
</dbReference>
<evidence type="ECO:0000256" key="3">
    <source>
        <dbReference type="ARBA" id="ARBA00022691"/>
    </source>
</evidence>
<comment type="caution">
    <text evidence="4">The sequence shown here is derived from an EMBL/GenBank/DDBJ whole genome shotgun (WGS) entry which is preliminary data.</text>
</comment>
<protein>
    <submittedName>
        <fullName evidence="4">Methyltransferase type 12</fullName>
    </submittedName>
</protein>
<dbReference type="Pfam" id="PF05724">
    <property type="entry name" value="TPMT"/>
    <property type="match status" value="1"/>
</dbReference>
<evidence type="ECO:0000313" key="4">
    <source>
        <dbReference type="EMBL" id="GHB17755.1"/>
    </source>
</evidence>
<name>A0ABQ3DYL0_9HYPH</name>
<evidence type="ECO:0000256" key="2">
    <source>
        <dbReference type="ARBA" id="ARBA00022679"/>
    </source>
</evidence>
<dbReference type="Gene3D" id="3.40.50.150">
    <property type="entry name" value="Vaccinia Virus protein VP39"/>
    <property type="match status" value="1"/>
</dbReference>
<proteinExistence type="predicted"/>
<evidence type="ECO:0000256" key="1">
    <source>
        <dbReference type="ARBA" id="ARBA00022603"/>
    </source>
</evidence>
<dbReference type="RefSeq" id="WP_189434527.1">
    <property type="nucleotide sequence ID" value="NZ_BMXE01000001.1"/>
</dbReference>
<dbReference type="EMBL" id="BMXE01000001">
    <property type="protein sequence ID" value="GHB17755.1"/>
    <property type="molecule type" value="Genomic_DNA"/>
</dbReference>
<reference evidence="5" key="1">
    <citation type="journal article" date="2019" name="Int. J. Syst. Evol. Microbiol.">
        <title>The Global Catalogue of Microorganisms (GCM) 10K type strain sequencing project: providing services to taxonomists for standard genome sequencing and annotation.</title>
        <authorList>
            <consortium name="The Broad Institute Genomics Platform"/>
            <consortium name="The Broad Institute Genome Sequencing Center for Infectious Disease"/>
            <person name="Wu L."/>
            <person name="Ma J."/>
        </authorList>
    </citation>
    <scope>NUCLEOTIDE SEQUENCE [LARGE SCALE GENOMIC DNA]</scope>
    <source>
        <strain evidence="5">KCTC 12861</strain>
    </source>
</reference>
<organism evidence="4 5">
    <name type="scientific">Pseudovibrio japonicus</name>
    <dbReference type="NCBI Taxonomy" id="366534"/>
    <lineage>
        <taxon>Bacteria</taxon>
        <taxon>Pseudomonadati</taxon>
        <taxon>Pseudomonadota</taxon>
        <taxon>Alphaproteobacteria</taxon>
        <taxon>Hyphomicrobiales</taxon>
        <taxon>Stappiaceae</taxon>
        <taxon>Pseudovibrio</taxon>
    </lineage>
</organism>
<dbReference type="GO" id="GO:0032259">
    <property type="term" value="P:methylation"/>
    <property type="evidence" value="ECO:0007669"/>
    <property type="project" value="UniProtKB-KW"/>
</dbReference>
<dbReference type="InterPro" id="IPR008854">
    <property type="entry name" value="TPMT"/>
</dbReference>
<accession>A0ABQ3DYL0</accession>
<keyword evidence="2" id="KW-0808">Transferase</keyword>
<keyword evidence="5" id="KW-1185">Reference proteome</keyword>
<dbReference type="PANTHER" id="PTHR43464:SF19">
    <property type="entry name" value="UBIQUINONE BIOSYNTHESIS O-METHYLTRANSFERASE, MITOCHONDRIAL"/>
    <property type="match status" value="1"/>
</dbReference>
<dbReference type="GO" id="GO:0008168">
    <property type="term" value="F:methyltransferase activity"/>
    <property type="evidence" value="ECO:0007669"/>
    <property type="project" value="UniProtKB-KW"/>
</dbReference>
<evidence type="ECO:0000313" key="5">
    <source>
        <dbReference type="Proteomes" id="UP000637980"/>
    </source>
</evidence>
<keyword evidence="3" id="KW-0949">S-adenosyl-L-methionine</keyword>